<name>A0ABW3CV12_9FLAO</name>
<protein>
    <submittedName>
        <fullName evidence="1">GNAT family N-acetyltransferase</fullName>
    </submittedName>
</protein>
<dbReference type="EMBL" id="JBHTJH010000001">
    <property type="protein sequence ID" value="MFD0860689.1"/>
    <property type="molecule type" value="Genomic_DNA"/>
</dbReference>
<accession>A0ABW3CV12</accession>
<sequence>MNTFSIKRYTKEDFLQWNDFVARHHRATFLFHRDFMDYHSDRFVDHSLLVHRDNKLLAILPANHQGNSVYSHAGLSYGGVLISRKCNFSVGVNIYEALLKFLENEGIENLYIKGMPLIYNSSIDESEALIFNWLNADIERIDTYSYIDLQYFSGPNRNRSRALKVAKGKGLEVRISHDLETFWNNILKPNLRSRFGVNPVHSLDEISMLQERFHDQIQLFAAFHGNEMKAGAIIFVTDNVAHFQYSSGLDDRAEDGALDLLFSEVISNFSQKQYISFGSSMEKEGNAVNRGLLYWKESFDAKMAVQRFYHLQTKNHILLKNRLV</sequence>
<dbReference type="InterPro" id="IPR016181">
    <property type="entry name" value="Acyl_CoA_acyltransferase"/>
</dbReference>
<proteinExistence type="predicted"/>
<keyword evidence="2" id="KW-1185">Reference proteome</keyword>
<dbReference type="Gene3D" id="3.40.630.30">
    <property type="match status" value="1"/>
</dbReference>
<comment type="caution">
    <text evidence="1">The sequence shown here is derived from an EMBL/GenBank/DDBJ whole genome shotgun (WGS) entry which is preliminary data.</text>
</comment>
<gene>
    <name evidence="1" type="ORF">ACFQ1M_00600</name>
</gene>
<dbReference type="RefSeq" id="WP_386402395.1">
    <property type="nucleotide sequence ID" value="NZ_JBHTJH010000001.1"/>
</dbReference>
<evidence type="ECO:0000313" key="2">
    <source>
        <dbReference type="Proteomes" id="UP001596978"/>
    </source>
</evidence>
<dbReference type="Proteomes" id="UP001596978">
    <property type="component" value="Unassembled WGS sequence"/>
</dbReference>
<organism evidence="1 2">
    <name type="scientific">Sungkyunkwania multivorans</name>
    <dbReference type="NCBI Taxonomy" id="1173618"/>
    <lineage>
        <taxon>Bacteria</taxon>
        <taxon>Pseudomonadati</taxon>
        <taxon>Bacteroidota</taxon>
        <taxon>Flavobacteriia</taxon>
        <taxon>Flavobacteriales</taxon>
        <taxon>Flavobacteriaceae</taxon>
        <taxon>Sungkyunkwania</taxon>
    </lineage>
</organism>
<reference evidence="2" key="1">
    <citation type="journal article" date="2019" name="Int. J. Syst. Evol. Microbiol.">
        <title>The Global Catalogue of Microorganisms (GCM) 10K type strain sequencing project: providing services to taxonomists for standard genome sequencing and annotation.</title>
        <authorList>
            <consortium name="The Broad Institute Genomics Platform"/>
            <consortium name="The Broad Institute Genome Sequencing Center for Infectious Disease"/>
            <person name="Wu L."/>
            <person name="Ma J."/>
        </authorList>
    </citation>
    <scope>NUCLEOTIDE SEQUENCE [LARGE SCALE GENOMIC DNA]</scope>
    <source>
        <strain evidence="2">CCUG 62952</strain>
    </source>
</reference>
<evidence type="ECO:0000313" key="1">
    <source>
        <dbReference type="EMBL" id="MFD0860689.1"/>
    </source>
</evidence>
<dbReference type="SUPFAM" id="SSF55729">
    <property type="entry name" value="Acyl-CoA N-acyltransferases (Nat)"/>
    <property type="match status" value="1"/>
</dbReference>